<evidence type="ECO:0000259" key="14">
    <source>
        <dbReference type="PROSITE" id="PS50109"/>
    </source>
</evidence>
<organism evidence="15 16">
    <name type="scientific">Ornithinibacillus bavariensis</name>
    <dbReference type="NCBI Taxonomy" id="545502"/>
    <lineage>
        <taxon>Bacteria</taxon>
        <taxon>Bacillati</taxon>
        <taxon>Bacillota</taxon>
        <taxon>Bacilli</taxon>
        <taxon>Bacillales</taxon>
        <taxon>Bacillaceae</taxon>
        <taxon>Ornithinibacillus</taxon>
    </lineage>
</organism>
<name>A0A919X3Z6_9BACI</name>
<dbReference type="Proteomes" id="UP000676917">
    <property type="component" value="Unassembled WGS sequence"/>
</dbReference>
<dbReference type="GO" id="GO:0005886">
    <property type="term" value="C:plasma membrane"/>
    <property type="evidence" value="ECO:0007669"/>
    <property type="project" value="UniProtKB-SubCell"/>
</dbReference>
<keyword evidence="4" id="KW-1003">Cell membrane</keyword>
<evidence type="ECO:0000256" key="3">
    <source>
        <dbReference type="ARBA" id="ARBA00012438"/>
    </source>
</evidence>
<dbReference type="InterPro" id="IPR003594">
    <property type="entry name" value="HATPase_dom"/>
</dbReference>
<dbReference type="AlphaFoldDB" id="A0A919X3Z6"/>
<evidence type="ECO:0000313" key="15">
    <source>
        <dbReference type="EMBL" id="GIO25427.1"/>
    </source>
</evidence>
<keyword evidence="10 13" id="KW-1133">Transmembrane helix</keyword>
<dbReference type="PROSITE" id="PS50109">
    <property type="entry name" value="HIS_KIN"/>
    <property type="match status" value="1"/>
</dbReference>
<reference evidence="15" key="1">
    <citation type="submission" date="2021-03" db="EMBL/GenBank/DDBJ databases">
        <title>Antimicrobial resistance genes in bacteria isolated from Japanese honey, and their potential for conferring macrolide and lincosamide resistance in the American foulbrood pathogen Paenibacillus larvae.</title>
        <authorList>
            <person name="Okamoto M."/>
            <person name="Kumagai M."/>
            <person name="Kanamori H."/>
            <person name="Takamatsu D."/>
        </authorList>
    </citation>
    <scope>NUCLEOTIDE SEQUENCE</scope>
    <source>
        <strain evidence="15">J43TS3</strain>
    </source>
</reference>
<evidence type="ECO:0000256" key="8">
    <source>
        <dbReference type="ARBA" id="ARBA00022777"/>
    </source>
</evidence>
<protein>
    <recommendedName>
        <fullName evidence="3">histidine kinase</fullName>
        <ecNumber evidence="3">2.7.13.3</ecNumber>
    </recommendedName>
</protein>
<evidence type="ECO:0000256" key="10">
    <source>
        <dbReference type="ARBA" id="ARBA00022989"/>
    </source>
</evidence>
<accession>A0A919X3Z6</accession>
<evidence type="ECO:0000256" key="5">
    <source>
        <dbReference type="ARBA" id="ARBA00022679"/>
    </source>
</evidence>
<dbReference type="InterPro" id="IPR005467">
    <property type="entry name" value="His_kinase_dom"/>
</dbReference>
<dbReference type="InterPro" id="IPR004358">
    <property type="entry name" value="Sig_transdc_His_kin-like_C"/>
</dbReference>
<evidence type="ECO:0000256" key="1">
    <source>
        <dbReference type="ARBA" id="ARBA00000085"/>
    </source>
</evidence>
<dbReference type="EC" id="2.7.13.3" evidence="3"/>
<dbReference type="EMBL" id="BORP01000001">
    <property type="protein sequence ID" value="GIO25427.1"/>
    <property type="molecule type" value="Genomic_DNA"/>
</dbReference>
<evidence type="ECO:0000256" key="12">
    <source>
        <dbReference type="ARBA" id="ARBA00023136"/>
    </source>
</evidence>
<evidence type="ECO:0000256" key="6">
    <source>
        <dbReference type="ARBA" id="ARBA00022692"/>
    </source>
</evidence>
<keyword evidence="16" id="KW-1185">Reference proteome</keyword>
<evidence type="ECO:0000256" key="13">
    <source>
        <dbReference type="SAM" id="Phobius"/>
    </source>
</evidence>
<evidence type="ECO:0000256" key="11">
    <source>
        <dbReference type="ARBA" id="ARBA00023012"/>
    </source>
</evidence>
<feature type="transmembrane region" description="Helical" evidence="13">
    <location>
        <begin position="34"/>
        <end position="54"/>
    </location>
</feature>
<dbReference type="GO" id="GO:0016036">
    <property type="term" value="P:cellular response to phosphate starvation"/>
    <property type="evidence" value="ECO:0007669"/>
    <property type="project" value="TreeGrafter"/>
</dbReference>
<keyword evidence="7" id="KW-0547">Nucleotide-binding</keyword>
<dbReference type="InterPro" id="IPR036890">
    <property type="entry name" value="HATPase_C_sf"/>
</dbReference>
<dbReference type="SMART" id="SM00387">
    <property type="entry name" value="HATPase_c"/>
    <property type="match status" value="1"/>
</dbReference>
<dbReference type="Gene3D" id="3.30.565.10">
    <property type="entry name" value="Histidine kinase-like ATPase, C-terminal domain"/>
    <property type="match status" value="1"/>
</dbReference>
<evidence type="ECO:0000256" key="9">
    <source>
        <dbReference type="ARBA" id="ARBA00022840"/>
    </source>
</evidence>
<dbReference type="GO" id="GO:0005524">
    <property type="term" value="F:ATP binding"/>
    <property type="evidence" value="ECO:0007669"/>
    <property type="project" value="UniProtKB-KW"/>
</dbReference>
<keyword evidence="9" id="KW-0067">ATP-binding</keyword>
<comment type="subcellular location">
    <subcellularLocation>
        <location evidence="2">Cell membrane</location>
        <topology evidence="2">Multi-pass membrane protein</topology>
    </subcellularLocation>
</comment>
<evidence type="ECO:0000313" key="16">
    <source>
        <dbReference type="Proteomes" id="UP000676917"/>
    </source>
</evidence>
<sequence>MKKYLIERLSWVLFFCCLQGLLLLIGYLDPSINLSTIIYIVFLSMIIFILFFIIRYKKETTFYKMIEETDPFADVNNIQEGRTPFEKIVESAWKEQLDIHRWELNDLGTSVEREKEELLSWLHEVKTPLTTMKLMLERVEDSTLKRQLMYEWLRIHLLLDQQLHSRRISFMENDIYIEKVNLEKIIVEEIRMLQSWCMQKGIGFDVSLEIQLVLSDGKWLQFILRQLLTNAVKYSEGADIVIRSMEKDGRVLMEIQDYGRGIESKDIPSIFDRGFTSTMDHMDHAATGMGLFLAKKAAESLKIHIDVESVYREGTIFTLTFPRKNEFNELSSM</sequence>
<keyword evidence="6 13" id="KW-0812">Transmembrane</keyword>
<comment type="caution">
    <text evidence="15">The sequence shown here is derived from an EMBL/GenBank/DDBJ whole genome shotgun (WGS) entry which is preliminary data.</text>
</comment>
<dbReference type="PANTHER" id="PTHR45453:SF2">
    <property type="entry name" value="HISTIDINE KINASE"/>
    <property type="match status" value="1"/>
</dbReference>
<feature type="domain" description="Histidine kinase" evidence="14">
    <location>
        <begin position="120"/>
        <end position="325"/>
    </location>
</feature>
<evidence type="ECO:0000256" key="4">
    <source>
        <dbReference type="ARBA" id="ARBA00022475"/>
    </source>
</evidence>
<dbReference type="SUPFAM" id="SSF55874">
    <property type="entry name" value="ATPase domain of HSP90 chaperone/DNA topoisomerase II/histidine kinase"/>
    <property type="match status" value="1"/>
</dbReference>
<proteinExistence type="predicted"/>
<keyword evidence="8" id="KW-0418">Kinase</keyword>
<keyword evidence="11" id="KW-0902">Two-component regulatory system</keyword>
<evidence type="ECO:0000256" key="7">
    <source>
        <dbReference type="ARBA" id="ARBA00022741"/>
    </source>
</evidence>
<dbReference type="PRINTS" id="PR00344">
    <property type="entry name" value="BCTRLSENSOR"/>
</dbReference>
<keyword evidence="5" id="KW-0808">Transferase</keyword>
<feature type="transmembrane region" description="Helical" evidence="13">
    <location>
        <begin position="9"/>
        <end position="28"/>
    </location>
</feature>
<comment type="catalytic activity">
    <reaction evidence="1">
        <text>ATP + protein L-histidine = ADP + protein N-phospho-L-histidine.</text>
        <dbReference type="EC" id="2.7.13.3"/>
    </reaction>
</comment>
<dbReference type="PANTHER" id="PTHR45453">
    <property type="entry name" value="PHOSPHATE REGULON SENSOR PROTEIN PHOR"/>
    <property type="match status" value="1"/>
</dbReference>
<dbReference type="InterPro" id="IPR050351">
    <property type="entry name" value="BphY/WalK/GraS-like"/>
</dbReference>
<keyword evidence="12 13" id="KW-0472">Membrane</keyword>
<evidence type="ECO:0000256" key="2">
    <source>
        <dbReference type="ARBA" id="ARBA00004651"/>
    </source>
</evidence>
<dbReference type="GO" id="GO:0004721">
    <property type="term" value="F:phosphoprotein phosphatase activity"/>
    <property type="evidence" value="ECO:0007669"/>
    <property type="project" value="TreeGrafter"/>
</dbReference>
<dbReference type="GO" id="GO:0000155">
    <property type="term" value="F:phosphorelay sensor kinase activity"/>
    <property type="evidence" value="ECO:0007669"/>
    <property type="project" value="TreeGrafter"/>
</dbReference>
<gene>
    <name evidence="15" type="primary">bceS_1</name>
    <name evidence="15" type="ORF">J43TS3_00380</name>
</gene>
<dbReference type="Pfam" id="PF02518">
    <property type="entry name" value="HATPase_c"/>
    <property type="match status" value="1"/>
</dbReference>